<protein>
    <recommendedName>
        <fullName evidence="8">GDP-fucose protein O-fucosyltransferase 2</fullName>
    </recommendedName>
</protein>
<evidence type="ECO:0000256" key="1">
    <source>
        <dbReference type="ARBA" id="ARBA00004240"/>
    </source>
</evidence>
<proteinExistence type="inferred from homology"/>
<dbReference type="CDD" id="cd11296">
    <property type="entry name" value="O-FucT_like"/>
    <property type="match status" value="1"/>
</dbReference>
<comment type="similarity">
    <text evidence="7">Belongs to the glycosyltransferase 68 family.</text>
</comment>
<evidence type="ECO:0000256" key="3">
    <source>
        <dbReference type="ARBA" id="ARBA00022679"/>
    </source>
</evidence>
<evidence type="ECO:0000256" key="6">
    <source>
        <dbReference type="ARBA" id="ARBA00023277"/>
    </source>
</evidence>
<dbReference type="Pfam" id="PF10250">
    <property type="entry name" value="O-FucT"/>
    <property type="match status" value="1"/>
</dbReference>
<dbReference type="OrthoDB" id="2559662at2759"/>
<dbReference type="PANTHER" id="PTHR13398:SF0">
    <property type="entry name" value="GDP-FUCOSE PROTEIN O-FUCOSYLTRANSFERASE 2"/>
    <property type="match status" value="1"/>
</dbReference>
<comment type="caution">
    <text evidence="10">The sequence shown here is derived from an EMBL/GenBank/DDBJ whole genome shotgun (WGS) entry which is preliminary data.</text>
</comment>
<accession>A0A2V3IR28</accession>
<evidence type="ECO:0000256" key="7">
    <source>
        <dbReference type="ARBA" id="ARBA00025803"/>
    </source>
</evidence>
<dbReference type="GO" id="GO:0046922">
    <property type="term" value="F:peptide-O-fucosyltransferase activity"/>
    <property type="evidence" value="ECO:0007669"/>
    <property type="project" value="InterPro"/>
</dbReference>
<evidence type="ECO:0000256" key="9">
    <source>
        <dbReference type="SAM" id="Phobius"/>
    </source>
</evidence>
<evidence type="ECO:0000313" key="11">
    <source>
        <dbReference type="Proteomes" id="UP000247409"/>
    </source>
</evidence>
<dbReference type="PANTHER" id="PTHR13398">
    <property type="entry name" value="GDP-FUCOSE PROTEIN O-FUCOSYLTRANSFERASE 2"/>
    <property type="match status" value="1"/>
</dbReference>
<keyword evidence="3" id="KW-0808">Transferase</keyword>
<keyword evidence="6" id="KW-0119">Carbohydrate metabolism</keyword>
<evidence type="ECO:0000256" key="8">
    <source>
        <dbReference type="ARBA" id="ARBA00026232"/>
    </source>
</evidence>
<sequence length="375" mass="43117">MKFTTRRLKHNQCFHVLRGLSATKLVCSVFVFVIWLLLRKKKEPQGFLWLTPRSGGFNNQLITIYEAINCARLHRRTVVLPLIYENVRADTSSKGYGPYPFEDYFDISELSKVVRVTTPAELDIAGIPCDTVHFSTSRHFKANARRIPRLLKQQYRQRFQLNLSFVPFFDYPVEYRCVDDSMCRPKDADSLGEYSNYEVSGQGYNIRSSSVLRMIRGAFKPSKTVLAIANMVLESTGSSFNSVHLRRGDFSTKCSELPKICERFGNESIVQSREAVLSKVQAFREPHLPLFVTTTHASECRDMLQRSGLKLFFLEDTDLPAHLEWAKSRTDILSFSAQIVASRAKQFVGNRFSSFSTEINNMRYLKNSSEELLFF</sequence>
<keyword evidence="9" id="KW-0812">Transmembrane</keyword>
<evidence type="ECO:0000313" key="10">
    <source>
        <dbReference type="EMBL" id="PXF44581.1"/>
    </source>
</evidence>
<dbReference type="Proteomes" id="UP000247409">
    <property type="component" value="Unassembled WGS sequence"/>
</dbReference>
<dbReference type="GO" id="GO:0006004">
    <property type="term" value="P:fucose metabolic process"/>
    <property type="evidence" value="ECO:0007669"/>
    <property type="project" value="UniProtKB-KW"/>
</dbReference>
<evidence type="ECO:0000256" key="4">
    <source>
        <dbReference type="ARBA" id="ARBA00022824"/>
    </source>
</evidence>
<keyword evidence="9" id="KW-0472">Membrane</keyword>
<name>A0A2V3IR28_9FLOR</name>
<dbReference type="EMBL" id="NBIV01000087">
    <property type="protein sequence ID" value="PXF44581.1"/>
    <property type="molecule type" value="Genomic_DNA"/>
</dbReference>
<gene>
    <name evidence="10" type="ORF">BWQ96_05658</name>
</gene>
<reference evidence="10 11" key="1">
    <citation type="journal article" date="2018" name="Mol. Biol. Evol.">
        <title>Analysis of the draft genome of the red seaweed Gracilariopsis chorda provides insights into genome size evolution in Rhodophyta.</title>
        <authorList>
            <person name="Lee J."/>
            <person name="Yang E.C."/>
            <person name="Graf L."/>
            <person name="Yang J.H."/>
            <person name="Qiu H."/>
            <person name="Zel Zion U."/>
            <person name="Chan C.X."/>
            <person name="Stephens T.G."/>
            <person name="Weber A.P.M."/>
            <person name="Boo G.H."/>
            <person name="Boo S.M."/>
            <person name="Kim K.M."/>
            <person name="Shin Y."/>
            <person name="Jung M."/>
            <person name="Lee S.J."/>
            <person name="Yim H.S."/>
            <person name="Lee J.H."/>
            <person name="Bhattacharya D."/>
            <person name="Yoon H.S."/>
        </authorList>
    </citation>
    <scope>NUCLEOTIDE SEQUENCE [LARGE SCALE GENOMIC DNA]</scope>
    <source>
        <strain evidence="10 11">SKKU-2015</strain>
        <tissue evidence="10">Whole body</tissue>
    </source>
</reference>
<dbReference type="GO" id="GO:0005783">
    <property type="term" value="C:endoplasmic reticulum"/>
    <property type="evidence" value="ECO:0007669"/>
    <property type="project" value="UniProtKB-SubCell"/>
</dbReference>
<evidence type="ECO:0000256" key="5">
    <source>
        <dbReference type="ARBA" id="ARBA00023253"/>
    </source>
</evidence>
<feature type="transmembrane region" description="Helical" evidence="9">
    <location>
        <begin position="21"/>
        <end position="38"/>
    </location>
</feature>
<keyword evidence="11" id="KW-1185">Reference proteome</keyword>
<keyword evidence="9" id="KW-1133">Transmembrane helix</keyword>
<dbReference type="Gene3D" id="3.40.50.11350">
    <property type="match status" value="1"/>
</dbReference>
<dbReference type="Gene3D" id="3.40.50.11340">
    <property type="match status" value="1"/>
</dbReference>
<keyword evidence="5" id="KW-0294">Fucose metabolism</keyword>
<keyword evidence="4" id="KW-0256">Endoplasmic reticulum</keyword>
<comment type="subcellular location">
    <subcellularLocation>
        <location evidence="1">Endoplasmic reticulum</location>
    </subcellularLocation>
</comment>
<comment type="pathway">
    <text evidence="2">Protein modification; protein glycosylation.</text>
</comment>
<organism evidence="10 11">
    <name type="scientific">Gracilariopsis chorda</name>
    <dbReference type="NCBI Taxonomy" id="448386"/>
    <lineage>
        <taxon>Eukaryota</taxon>
        <taxon>Rhodophyta</taxon>
        <taxon>Florideophyceae</taxon>
        <taxon>Rhodymeniophycidae</taxon>
        <taxon>Gracilariales</taxon>
        <taxon>Gracilariaceae</taxon>
        <taxon>Gracilariopsis</taxon>
    </lineage>
</organism>
<dbReference type="AlphaFoldDB" id="A0A2V3IR28"/>
<dbReference type="InterPro" id="IPR045130">
    <property type="entry name" value="OFUT2-like"/>
</dbReference>
<evidence type="ECO:0000256" key="2">
    <source>
        <dbReference type="ARBA" id="ARBA00004922"/>
    </source>
</evidence>
<dbReference type="InterPro" id="IPR019378">
    <property type="entry name" value="GDP-Fuc_O-FucTrfase"/>
</dbReference>